<evidence type="ECO:0000313" key="2">
    <source>
        <dbReference type="EMBL" id="QDT52671.1"/>
    </source>
</evidence>
<dbReference type="Proteomes" id="UP000315700">
    <property type="component" value="Chromosome"/>
</dbReference>
<dbReference type="RefSeq" id="WP_145027222.1">
    <property type="nucleotide sequence ID" value="NZ_CP036271.1"/>
</dbReference>
<dbReference type="EMBL" id="CP036271">
    <property type="protein sequence ID" value="QDT52671.1"/>
    <property type="molecule type" value="Genomic_DNA"/>
</dbReference>
<name>A0A517S973_9PLAN</name>
<dbReference type="InterPro" id="IPR006311">
    <property type="entry name" value="TAT_signal"/>
</dbReference>
<evidence type="ECO:0000313" key="3">
    <source>
        <dbReference type="Proteomes" id="UP000315700"/>
    </source>
</evidence>
<proteinExistence type="predicted"/>
<dbReference type="InParanoid" id="A0A517S973"/>
<organism evidence="2 3">
    <name type="scientific">Caulifigura coniformis</name>
    <dbReference type="NCBI Taxonomy" id="2527983"/>
    <lineage>
        <taxon>Bacteria</taxon>
        <taxon>Pseudomonadati</taxon>
        <taxon>Planctomycetota</taxon>
        <taxon>Planctomycetia</taxon>
        <taxon>Planctomycetales</taxon>
        <taxon>Planctomycetaceae</taxon>
        <taxon>Caulifigura</taxon>
    </lineage>
</organism>
<dbReference type="PROSITE" id="PS51318">
    <property type="entry name" value="TAT"/>
    <property type="match status" value="1"/>
</dbReference>
<evidence type="ECO:0000256" key="1">
    <source>
        <dbReference type="SAM" id="MobiDB-lite"/>
    </source>
</evidence>
<feature type="region of interest" description="Disordered" evidence="1">
    <location>
        <begin position="28"/>
        <end position="54"/>
    </location>
</feature>
<protein>
    <submittedName>
        <fullName evidence="2">Uncharacterized protein</fullName>
    </submittedName>
</protein>
<gene>
    <name evidence="2" type="ORF">Pan44_06830</name>
</gene>
<reference evidence="2 3" key="1">
    <citation type="submission" date="2019-02" db="EMBL/GenBank/DDBJ databases">
        <title>Deep-cultivation of Planctomycetes and their phenomic and genomic characterization uncovers novel biology.</title>
        <authorList>
            <person name="Wiegand S."/>
            <person name="Jogler M."/>
            <person name="Boedeker C."/>
            <person name="Pinto D."/>
            <person name="Vollmers J."/>
            <person name="Rivas-Marin E."/>
            <person name="Kohn T."/>
            <person name="Peeters S.H."/>
            <person name="Heuer A."/>
            <person name="Rast P."/>
            <person name="Oberbeckmann S."/>
            <person name="Bunk B."/>
            <person name="Jeske O."/>
            <person name="Meyerdierks A."/>
            <person name="Storesund J.E."/>
            <person name="Kallscheuer N."/>
            <person name="Luecker S."/>
            <person name="Lage O.M."/>
            <person name="Pohl T."/>
            <person name="Merkel B.J."/>
            <person name="Hornburger P."/>
            <person name="Mueller R.-W."/>
            <person name="Bruemmer F."/>
            <person name="Labrenz M."/>
            <person name="Spormann A.M."/>
            <person name="Op den Camp H."/>
            <person name="Overmann J."/>
            <person name="Amann R."/>
            <person name="Jetten M.S.M."/>
            <person name="Mascher T."/>
            <person name="Medema M.H."/>
            <person name="Devos D.P."/>
            <person name="Kaster A.-K."/>
            <person name="Ovreas L."/>
            <person name="Rohde M."/>
            <person name="Galperin M.Y."/>
            <person name="Jogler C."/>
        </authorList>
    </citation>
    <scope>NUCLEOTIDE SEQUENCE [LARGE SCALE GENOMIC DNA]</scope>
    <source>
        <strain evidence="2 3">Pan44</strain>
    </source>
</reference>
<keyword evidence="3" id="KW-1185">Reference proteome</keyword>
<sequence>MSTVSRRDFTTQMTTVVSGAVIASLTTPVSSPAADPMPESTTSPAVPQPASPMAYDDHQLAVLAEWHPAPHLTDAMREGIREGLRHNRGLAERIRSVPLTHDVPPAFSFVIPPAQ</sequence>
<dbReference type="AlphaFoldDB" id="A0A517S973"/>
<accession>A0A517S973</accession>
<dbReference type="KEGG" id="ccos:Pan44_06830"/>